<reference evidence="5 6" key="1">
    <citation type="submission" date="2021-04" db="EMBL/GenBank/DDBJ databases">
        <authorList>
            <person name="Tang X."/>
            <person name="Zhou X."/>
            <person name="Chen X."/>
            <person name="Cernava T."/>
            <person name="Zhang C."/>
        </authorList>
    </citation>
    <scope>NUCLEOTIDE SEQUENCE [LARGE SCALE GENOMIC DNA]</scope>
    <source>
        <strain evidence="5 6">BH-SS-21</strain>
    </source>
</reference>
<feature type="domain" description="Tyr recombinase" evidence="4">
    <location>
        <begin position="173"/>
        <end position="360"/>
    </location>
</feature>
<dbReference type="AlphaFoldDB" id="A0A940Y6D7"/>
<organism evidence="5 6">
    <name type="scientific">Streptomyces liliiviolaceus</name>
    <dbReference type="NCBI Taxonomy" id="2823109"/>
    <lineage>
        <taxon>Bacteria</taxon>
        <taxon>Bacillati</taxon>
        <taxon>Actinomycetota</taxon>
        <taxon>Actinomycetes</taxon>
        <taxon>Kitasatosporales</taxon>
        <taxon>Streptomycetaceae</taxon>
        <taxon>Streptomyces</taxon>
    </lineage>
</organism>
<dbReference type="GO" id="GO:0006310">
    <property type="term" value="P:DNA recombination"/>
    <property type="evidence" value="ECO:0007669"/>
    <property type="project" value="UniProtKB-KW"/>
</dbReference>
<keyword evidence="2" id="KW-0238">DNA-binding</keyword>
<dbReference type="GO" id="GO:0003677">
    <property type="term" value="F:DNA binding"/>
    <property type="evidence" value="ECO:0007669"/>
    <property type="project" value="UniProtKB-KW"/>
</dbReference>
<evidence type="ECO:0000313" key="5">
    <source>
        <dbReference type="EMBL" id="MBQ0855408.1"/>
    </source>
</evidence>
<evidence type="ECO:0000259" key="4">
    <source>
        <dbReference type="PROSITE" id="PS51898"/>
    </source>
</evidence>
<dbReference type="EMBL" id="JAGPYQ010000002">
    <property type="protein sequence ID" value="MBQ0855408.1"/>
    <property type="molecule type" value="Genomic_DNA"/>
</dbReference>
<dbReference type="CDD" id="cd00397">
    <property type="entry name" value="DNA_BRE_C"/>
    <property type="match status" value="1"/>
</dbReference>
<dbReference type="GO" id="GO:0015074">
    <property type="term" value="P:DNA integration"/>
    <property type="evidence" value="ECO:0007669"/>
    <property type="project" value="InterPro"/>
</dbReference>
<sequence length="366" mass="41602">MGSFLKSCTCVRQNRCRHPYVIRYRDATGRQREETGYSTQQSALDRLTKVYEEKRSTPRATADLKREIGQQRLGAYASSWLARQRHYAPGSIRSVKQVLHGQVLPVLESRRVNTFTSTVVEDFIMSMEERSVGLAAQQNAFDTLKKIVLDAHRRGGLPQNPFEGVVPPEYVPRKITIPTLDEVHSIKAVASDELRVIIDLMSGCGLRNGEAFAANTDRMVSDDVYRVTEQIEGKTRQQARLKHRKAGEFRETPMPRTVRKSLLRFMNEKGTDDDGYLLRTQRSAHWAHTTLGYQWSAAKKRAGITHRLTAYSLRHFFASNCLANGIPITDVADWMGHKNINMTFRIYRHLMPASIGRAAKVLNQGL</sequence>
<gene>
    <name evidence="5" type="ORF">J8N05_45385</name>
</gene>
<protein>
    <submittedName>
        <fullName evidence="5">Site-specific integrase</fullName>
    </submittedName>
</protein>
<evidence type="ECO:0000256" key="3">
    <source>
        <dbReference type="ARBA" id="ARBA00023172"/>
    </source>
</evidence>
<dbReference type="InterPro" id="IPR013762">
    <property type="entry name" value="Integrase-like_cat_sf"/>
</dbReference>
<evidence type="ECO:0000313" key="6">
    <source>
        <dbReference type="Proteomes" id="UP000677413"/>
    </source>
</evidence>
<comment type="caution">
    <text evidence="5">The sequence shown here is derived from an EMBL/GenBank/DDBJ whole genome shotgun (WGS) entry which is preliminary data.</text>
</comment>
<accession>A0A940Y6D7</accession>
<dbReference type="Pfam" id="PF00589">
    <property type="entry name" value="Phage_integrase"/>
    <property type="match status" value="1"/>
</dbReference>
<dbReference type="InterPro" id="IPR011010">
    <property type="entry name" value="DNA_brk_join_enz"/>
</dbReference>
<dbReference type="Gene3D" id="1.10.150.130">
    <property type="match status" value="1"/>
</dbReference>
<comment type="similarity">
    <text evidence="1">Belongs to the 'phage' integrase family.</text>
</comment>
<name>A0A940Y6D7_9ACTN</name>
<dbReference type="InterPro" id="IPR010998">
    <property type="entry name" value="Integrase_recombinase_N"/>
</dbReference>
<evidence type="ECO:0000256" key="2">
    <source>
        <dbReference type="ARBA" id="ARBA00023125"/>
    </source>
</evidence>
<dbReference type="SUPFAM" id="SSF56349">
    <property type="entry name" value="DNA breaking-rejoining enzymes"/>
    <property type="match status" value="1"/>
</dbReference>
<dbReference type="Proteomes" id="UP000677413">
    <property type="component" value="Unassembled WGS sequence"/>
</dbReference>
<keyword evidence="3" id="KW-0233">DNA recombination</keyword>
<keyword evidence="6" id="KW-1185">Reference proteome</keyword>
<evidence type="ECO:0000256" key="1">
    <source>
        <dbReference type="ARBA" id="ARBA00008857"/>
    </source>
</evidence>
<proteinExistence type="inferred from homology"/>
<dbReference type="PANTHER" id="PTHR30349">
    <property type="entry name" value="PHAGE INTEGRASE-RELATED"/>
    <property type="match status" value="1"/>
</dbReference>
<dbReference type="PANTHER" id="PTHR30349:SF64">
    <property type="entry name" value="PROPHAGE INTEGRASE INTD-RELATED"/>
    <property type="match status" value="1"/>
</dbReference>
<dbReference type="PROSITE" id="PS51898">
    <property type="entry name" value="TYR_RECOMBINASE"/>
    <property type="match status" value="1"/>
</dbReference>
<dbReference type="InterPro" id="IPR002104">
    <property type="entry name" value="Integrase_catalytic"/>
</dbReference>
<dbReference type="InterPro" id="IPR050090">
    <property type="entry name" value="Tyrosine_recombinase_XerCD"/>
</dbReference>
<dbReference type="Gene3D" id="1.10.443.10">
    <property type="entry name" value="Intergrase catalytic core"/>
    <property type="match status" value="1"/>
</dbReference>